<dbReference type="PIRSF" id="PIRSF006816">
    <property type="entry name" value="Cyc3_hyd_g"/>
    <property type="match status" value="1"/>
</dbReference>
<sequence length="294" mass="32407">MYKIIKKELLAPNIYRMDIAAPRVACSAKPGQFIILRLDEKGERIPLTIADYDAAEGWVTIVTQTVGYSTTKLCAMNPGDELADFAGPLGRPSDFVHEDIETLRSRKILFIAGGVGTAPVYPQVKWLSQHGIKADVIIGAKNKDTLIFVDMMKQVAGNVYIATDDGSAGFHGMVTDLMRDLIDKQGKRYDEVIAIGPMIMMKFVAKTTKQYGLKTIVSLNTLMVDGTGMCGACRVTVGGKTRFTCVDGPEFDGHEVDFDEAMRRQGMYKTIESRKAKIEQERAEGHVCKVGLDR</sequence>
<dbReference type="PANTHER" id="PTHR43513">
    <property type="entry name" value="DIHYDROOROTATE DEHYDROGENASE B (NAD(+)), ELECTRON TRANSFER SUBUNIT"/>
    <property type="match status" value="1"/>
</dbReference>
<evidence type="ECO:0000313" key="2">
    <source>
        <dbReference type="EMBL" id="MBC5615679.1"/>
    </source>
</evidence>
<keyword evidence="3" id="KW-1185">Reference proteome</keyword>
<dbReference type="InterPro" id="IPR017938">
    <property type="entry name" value="Riboflavin_synthase-like_b-brl"/>
</dbReference>
<dbReference type="EMBL" id="JACOOK010000001">
    <property type="protein sequence ID" value="MBC5615679.1"/>
    <property type="molecule type" value="Genomic_DNA"/>
</dbReference>
<name>A0ABR7CJA5_9BACT</name>
<evidence type="ECO:0000259" key="1">
    <source>
        <dbReference type="PROSITE" id="PS51384"/>
    </source>
</evidence>
<organism evidence="2 3">
    <name type="scientific">Alistipes hominis</name>
    <dbReference type="NCBI Taxonomy" id="2763015"/>
    <lineage>
        <taxon>Bacteria</taxon>
        <taxon>Pseudomonadati</taxon>
        <taxon>Bacteroidota</taxon>
        <taxon>Bacteroidia</taxon>
        <taxon>Bacteroidales</taxon>
        <taxon>Rikenellaceae</taxon>
        <taxon>Alistipes</taxon>
    </lineage>
</organism>
<proteinExistence type="predicted"/>
<comment type="caution">
    <text evidence="2">The sequence shown here is derived from an EMBL/GenBank/DDBJ whole genome shotgun (WGS) entry which is preliminary data.</text>
</comment>
<protein>
    <submittedName>
        <fullName evidence="2">Sulfide/dihydroorotate dehydrogenase-like FAD/NAD-binding protein</fullName>
    </submittedName>
</protein>
<dbReference type="SUPFAM" id="SSF52343">
    <property type="entry name" value="Ferredoxin reductase-like, C-terminal NADP-linked domain"/>
    <property type="match status" value="1"/>
</dbReference>
<evidence type="ECO:0000313" key="3">
    <source>
        <dbReference type="Proteomes" id="UP000636891"/>
    </source>
</evidence>
<accession>A0ABR7CJA5</accession>
<dbReference type="PANTHER" id="PTHR43513:SF3">
    <property type="entry name" value="DIHYDROOROTATE DEHYDROGENASE B (NAD(+)), ELECTRON TRANSFER SUBUNIT-RELATED"/>
    <property type="match status" value="1"/>
</dbReference>
<dbReference type="InterPro" id="IPR039261">
    <property type="entry name" value="FNR_nucleotide-bd"/>
</dbReference>
<feature type="domain" description="FAD-binding FR-type" evidence="1">
    <location>
        <begin position="1"/>
        <end position="95"/>
    </location>
</feature>
<dbReference type="InterPro" id="IPR012165">
    <property type="entry name" value="Cyt_c3_hydrogenase_gsu"/>
</dbReference>
<dbReference type="SUPFAM" id="SSF63380">
    <property type="entry name" value="Riboflavin synthase domain-like"/>
    <property type="match status" value="1"/>
</dbReference>
<dbReference type="Gene3D" id="2.40.30.10">
    <property type="entry name" value="Translation factors"/>
    <property type="match status" value="1"/>
</dbReference>
<dbReference type="Pfam" id="PF00175">
    <property type="entry name" value="NAD_binding_1"/>
    <property type="match status" value="1"/>
</dbReference>
<dbReference type="RefSeq" id="WP_118458055.1">
    <property type="nucleotide sequence ID" value="NZ_JACOOK010000001.1"/>
</dbReference>
<dbReference type="InterPro" id="IPR050353">
    <property type="entry name" value="PyrK_electron_transfer"/>
</dbReference>
<dbReference type="Proteomes" id="UP000636891">
    <property type="component" value="Unassembled WGS sequence"/>
</dbReference>
<reference evidence="2 3" key="1">
    <citation type="submission" date="2020-08" db="EMBL/GenBank/DDBJ databases">
        <title>Genome public.</title>
        <authorList>
            <person name="Liu C."/>
            <person name="Sun Q."/>
        </authorList>
    </citation>
    <scope>NUCLEOTIDE SEQUENCE [LARGE SCALE GENOMIC DNA]</scope>
    <source>
        <strain evidence="2 3">New-7</strain>
    </source>
</reference>
<dbReference type="CDD" id="cd06219">
    <property type="entry name" value="DHOD_e_trans_like1"/>
    <property type="match status" value="1"/>
</dbReference>
<dbReference type="InterPro" id="IPR019480">
    <property type="entry name" value="Dihydroorotate_DH_Fe-S-bd"/>
</dbReference>
<dbReference type="InterPro" id="IPR017927">
    <property type="entry name" value="FAD-bd_FR_type"/>
</dbReference>
<gene>
    <name evidence="2" type="ORF">H8S08_01415</name>
</gene>
<dbReference type="Gene3D" id="3.40.50.80">
    <property type="entry name" value="Nucleotide-binding domain of ferredoxin-NADP reductase (FNR) module"/>
    <property type="match status" value="1"/>
</dbReference>
<dbReference type="Pfam" id="PF10418">
    <property type="entry name" value="DHODB_Fe-S_bind"/>
    <property type="match status" value="1"/>
</dbReference>
<dbReference type="NCBIfam" id="NF004862">
    <property type="entry name" value="PRK06222.1"/>
    <property type="match status" value="1"/>
</dbReference>
<dbReference type="InterPro" id="IPR001433">
    <property type="entry name" value="OxRdtase_FAD/NAD-bd"/>
</dbReference>
<dbReference type="PROSITE" id="PS51384">
    <property type="entry name" value="FAD_FR"/>
    <property type="match status" value="1"/>
</dbReference>